<dbReference type="Proteomes" id="UP000001646">
    <property type="component" value="Unplaced"/>
</dbReference>
<dbReference type="GeneTree" id="ENSGT00960000189368"/>
<reference evidence="11" key="1">
    <citation type="submission" date="2009-12" db="EMBL/GenBank/DDBJ databases">
        <title>The Genome Sequence of Anolis carolinensis (Green Anole Lizard).</title>
        <authorList>
            <consortium name="The Genome Sequencing Platform"/>
            <person name="Di Palma F."/>
            <person name="Alfoldi J."/>
            <person name="Heiman D."/>
            <person name="Young S."/>
            <person name="Grabherr M."/>
            <person name="Johnson J."/>
            <person name="Lander E.S."/>
            <person name="Lindblad-Toh K."/>
        </authorList>
    </citation>
    <scope>NUCLEOTIDE SEQUENCE [LARGE SCALE GENOMIC DNA]</scope>
    <source>
        <strain evidence="11">JBL SC #1</strain>
    </source>
</reference>
<keyword evidence="4 8" id="KW-0863">Zinc-finger</keyword>
<evidence type="ECO:0000256" key="1">
    <source>
        <dbReference type="ARBA" id="ARBA00004167"/>
    </source>
</evidence>
<dbReference type="SMART" id="SM00184">
    <property type="entry name" value="RING"/>
    <property type="match status" value="1"/>
</dbReference>
<dbReference type="PANTHER" id="PTHR47168:SF1">
    <property type="entry name" value="OS02G0798600 PROTEIN"/>
    <property type="match status" value="1"/>
</dbReference>
<evidence type="ECO:0000259" key="10">
    <source>
        <dbReference type="PROSITE" id="PS50089"/>
    </source>
</evidence>
<dbReference type="AlphaFoldDB" id="A0A803TT12"/>
<dbReference type="Gene3D" id="3.30.40.10">
    <property type="entry name" value="Zinc/RING finger domain, C3HC4 (zinc finger)"/>
    <property type="match status" value="1"/>
</dbReference>
<feature type="transmembrane region" description="Helical" evidence="9">
    <location>
        <begin position="44"/>
        <end position="62"/>
    </location>
</feature>
<evidence type="ECO:0000256" key="3">
    <source>
        <dbReference type="ARBA" id="ARBA00022723"/>
    </source>
</evidence>
<keyword evidence="5" id="KW-0862">Zinc</keyword>
<evidence type="ECO:0000256" key="6">
    <source>
        <dbReference type="ARBA" id="ARBA00022989"/>
    </source>
</evidence>
<dbReference type="SUPFAM" id="SSF57850">
    <property type="entry name" value="RING/U-box"/>
    <property type="match status" value="1"/>
</dbReference>
<organism evidence="11 12">
    <name type="scientific">Anolis carolinensis</name>
    <name type="common">Green anole</name>
    <name type="synonym">American chameleon</name>
    <dbReference type="NCBI Taxonomy" id="28377"/>
    <lineage>
        <taxon>Eukaryota</taxon>
        <taxon>Metazoa</taxon>
        <taxon>Chordata</taxon>
        <taxon>Craniata</taxon>
        <taxon>Vertebrata</taxon>
        <taxon>Euteleostomi</taxon>
        <taxon>Lepidosauria</taxon>
        <taxon>Squamata</taxon>
        <taxon>Bifurcata</taxon>
        <taxon>Unidentata</taxon>
        <taxon>Episquamata</taxon>
        <taxon>Toxicofera</taxon>
        <taxon>Iguania</taxon>
        <taxon>Dactyloidae</taxon>
        <taxon>Anolis</taxon>
    </lineage>
</organism>
<dbReference type="Pfam" id="PF13639">
    <property type="entry name" value="zf-RING_2"/>
    <property type="match status" value="1"/>
</dbReference>
<evidence type="ECO:0000256" key="4">
    <source>
        <dbReference type="ARBA" id="ARBA00022771"/>
    </source>
</evidence>
<dbReference type="InParanoid" id="A0A803TT12"/>
<dbReference type="InterPro" id="IPR051653">
    <property type="entry name" value="E3_ligase_sorting_rcpt"/>
</dbReference>
<keyword evidence="7 9" id="KW-0472">Membrane</keyword>
<evidence type="ECO:0000313" key="12">
    <source>
        <dbReference type="Proteomes" id="UP000001646"/>
    </source>
</evidence>
<evidence type="ECO:0000313" key="11">
    <source>
        <dbReference type="Ensembl" id="ENSACAP00000038352.1"/>
    </source>
</evidence>
<keyword evidence="6 9" id="KW-1133">Transmembrane helix</keyword>
<proteinExistence type="predicted"/>
<keyword evidence="3" id="KW-0479">Metal-binding</keyword>
<protein>
    <recommendedName>
        <fullName evidence="10">RING-type domain-containing protein</fullName>
    </recommendedName>
</protein>
<dbReference type="InterPro" id="IPR013083">
    <property type="entry name" value="Znf_RING/FYVE/PHD"/>
</dbReference>
<dbReference type="GO" id="GO:0016020">
    <property type="term" value="C:membrane"/>
    <property type="evidence" value="ECO:0007669"/>
    <property type="project" value="UniProtKB-SubCell"/>
</dbReference>
<keyword evidence="2 9" id="KW-0812">Transmembrane</keyword>
<comment type="subcellular location">
    <subcellularLocation>
        <location evidence="1">Membrane</location>
        <topology evidence="1">Single-pass membrane protein</topology>
    </subcellularLocation>
</comment>
<feature type="domain" description="RING-type" evidence="10">
    <location>
        <begin position="99"/>
        <end position="142"/>
    </location>
</feature>
<reference evidence="11" key="2">
    <citation type="submission" date="2025-08" db="UniProtKB">
        <authorList>
            <consortium name="Ensembl"/>
        </authorList>
    </citation>
    <scope>IDENTIFICATION</scope>
</reference>
<evidence type="ECO:0000256" key="9">
    <source>
        <dbReference type="SAM" id="Phobius"/>
    </source>
</evidence>
<evidence type="ECO:0000256" key="8">
    <source>
        <dbReference type="PROSITE-ProRule" id="PRU00175"/>
    </source>
</evidence>
<dbReference type="PROSITE" id="PS50089">
    <property type="entry name" value="ZF_RING_2"/>
    <property type="match status" value="1"/>
</dbReference>
<dbReference type="GO" id="GO:0008270">
    <property type="term" value="F:zinc ion binding"/>
    <property type="evidence" value="ECO:0007669"/>
    <property type="project" value="UniProtKB-KW"/>
</dbReference>
<name>A0A803TT12_ANOCA</name>
<accession>A0A803TT12</accession>
<sequence>MPYQKLLPGYFHFVWKGSSGAARVASPCRCRIRLLGPDLHMMSFYAYWLICVVSVLIAVLLIEKCLSRSSDGKLERSQNFPGYGCGRPFSFTSSRYQECAICLEKYTEHDSLKVLSCSHAFHSRCIDLWHITQARSKTCPLCMQKVMVVTRLQAVRLWRDGARDNTWTLSLGKGRAASNGQRCFLLLSQQLPSQF</sequence>
<dbReference type="PANTHER" id="PTHR47168">
    <property type="entry name" value="RING ZINC FINGER DOMAIN SUPERFAMILY PROTEIN-RELATED"/>
    <property type="match status" value="1"/>
</dbReference>
<keyword evidence="12" id="KW-1185">Reference proteome</keyword>
<evidence type="ECO:0000256" key="7">
    <source>
        <dbReference type="ARBA" id="ARBA00023136"/>
    </source>
</evidence>
<evidence type="ECO:0000256" key="5">
    <source>
        <dbReference type="ARBA" id="ARBA00022833"/>
    </source>
</evidence>
<reference evidence="11" key="3">
    <citation type="submission" date="2025-09" db="UniProtKB">
        <authorList>
            <consortium name="Ensembl"/>
        </authorList>
    </citation>
    <scope>IDENTIFICATION</scope>
</reference>
<evidence type="ECO:0000256" key="2">
    <source>
        <dbReference type="ARBA" id="ARBA00022692"/>
    </source>
</evidence>
<dbReference type="Ensembl" id="ENSACAT00000052007.1">
    <property type="protein sequence ID" value="ENSACAP00000038352.1"/>
    <property type="gene ID" value="ENSACAG00000037479.1"/>
</dbReference>
<dbReference type="InterPro" id="IPR001841">
    <property type="entry name" value="Znf_RING"/>
</dbReference>